<dbReference type="Gene3D" id="3.40.1350.140">
    <property type="entry name" value="MepB-like"/>
    <property type="match status" value="1"/>
</dbReference>
<organism evidence="1 2">
    <name type="scientific">Reichenbachiella agarivorans</name>
    <dbReference type="NCBI Taxonomy" id="2979464"/>
    <lineage>
        <taxon>Bacteria</taxon>
        <taxon>Pseudomonadati</taxon>
        <taxon>Bacteroidota</taxon>
        <taxon>Cytophagia</taxon>
        <taxon>Cytophagales</taxon>
        <taxon>Reichenbachiellaceae</taxon>
        <taxon>Reichenbachiella</taxon>
    </lineage>
</organism>
<dbReference type="Proteomes" id="UP001065174">
    <property type="component" value="Chromosome"/>
</dbReference>
<protein>
    <submittedName>
        <fullName evidence="1">MepB family protein</fullName>
    </submittedName>
</protein>
<dbReference type="Pfam" id="PF08877">
    <property type="entry name" value="MepB-like"/>
    <property type="match status" value="1"/>
</dbReference>
<dbReference type="InterPro" id="IPR011235">
    <property type="entry name" value="MepB-like"/>
</dbReference>
<reference evidence="1" key="1">
    <citation type="submission" date="2022-09" db="EMBL/GenBank/DDBJ databases">
        <title>Comparative genomics and taxonomic characterization of three novel marine species of genus Reichenbachiella exhibiting antioxidant and polysaccharide degradation activities.</title>
        <authorList>
            <person name="Muhammad N."/>
            <person name="Lee Y.-J."/>
            <person name="Ko J."/>
            <person name="Kim S.-G."/>
        </authorList>
    </citation>
    <scope>NUCLEOTIDE SEQUENCE</scope>
    <source>
        <strain evidence="1">BKB1-1</strain>
    </source>
</reference>
<dbReference type="InterPro" id="IPR038231">
    <property type="entry name" value="MepB-like_sf"/>
</dbReference>
<evidence type="ECO:0000313" key="2">
    <source>
        <dbReference type="Proteomes" id="UP001065174"/>
    </source>
</evidence>
<keyword evidence="2" id="KW-1185">Reference proteome</keyword>
<dbReference type="RefSeq" id="WP_262308675.1">
    <property type="nucleotide sequence ID" value="NZ_CP106679.1"/>
</dbReference>
<name>A0ABY6CL43_9BACT</name>
<accession>A0ABY6CL43</accession>
<gene>
    <name evidence="1" type="ORF">N6H18_12840</name>
</gene>
<dbReference type="EMBL" id="CP106679">
    <property type="protein sequence ID" value="UXP31235.1"/>
    <property type="molecule type" value="Genomic_DNA"/>
</dbReference>
<proteinExistence type="predicted"/>
<sequence length="182" mass="20914">MYPTTPHPKSPFTDLSLTDKLVFSPLGLKLQYFALESESQEYNACRFELNDKKVVYRSAKITPTKTGQFVTLWKRDPKGSIQPLDGSDTLDLIIILTKKDKNLGLFIFSKSILIEKGILNTPNKGGKRGFRVYPSWDKTTNRQAQRSQDWQSDYFIQFDILNASIPKLLRLFDLHSESSDFN</sequence>
<evidence type="ECO:0000313" key="1">
    <source>
        <dbReference type="EMBL" id="UXP31235.1"/>
    </source>
</evidence>